<dbReference type="GO" id="GO:0008855">
    <property type="term" value="F:exodeoxyribonuclease VII activity"/>
    <property type="evidence" value="ECO:0007669"/>
    <property type="project" value="UniProtKB-EC"/>
</dbReference>
<dbReference type="Pfam" id="PF02601">
    <property type="entry name" value="Exonuc_VII_L"/>
    <property type="match status" value="1"/>
</dbReference>
<dbReference type="InterPro" id="IPR020579">
    <property type="entry name" value="Exonuc_VII_lsu_C"/>
</dbReference>
<sequence>MDDLIDEPAAGGNAHEYTVSEISGAVKRTLEDQFGRIRVRGEIGRVSRPASGHLYFDMKDDRALIASVCWKGQVARLVQMPEEGMEVIATGRITTFAGQSKYQLIVDQIEPAGAGALMAMLDKRRRMLEAEGLFAAGRKKPLPFLPDVIGVITSPSGAVIRDILHRLRDRFPSRVVIWPVAVQGAKCAPEVTAAIRGFNALPATGGPVPRPDLLIVARGGGSLEDLWGFNEEIVVRAAADSAIPLISAVGHETDTTLIDYAADLRAPTPTAAAELAVPVRLDLAQRLDELAARMLRGMRIRVDQPRQRLRDLARAMGRPQTLTEPARQRLDLWAERLEPALRSFVARRRDILNSRPVRPALLTGYLSNRRQAVRALAARLRPATDRRIERRQDQFQSLATRLHPAFRRNLDDLTRHARRDAERLAGLTARLSAAGARITPPRQQTLDRLDRLRRTLGYPETLKRGFAVVHGPKGLITSAEVAAKTPRMEIEFADGRTAVTPVTPEPKPASAPRKPPPGQGSLF</sequence>
<comment type="function">
    <text evidence="5">Bidirectionally degrades single-stranded DNA into large acid-insoluble oligonucleotides, which are then degraded further into small acid-soluble oligonucleotides.</text>
</comment>
<feature type="region of interest" description="Disordered" evidence="7">
    <location>
        <begin position="493"/>
        <end position="523"/>
    </location>
</feature>
<dbReference type="CDD" id="cd04489">
    <property type="entry name" value="ExoVII_LU_OBF"/>
    <property type="match status" value="1"/>
</dbReference>
<evidence type="ECO:0000256" key="7">
    <source>
        <dbReference type="SAM" id="MobiDB-lite"/>
    </source>
</evidence>
<dbReference type="InterPro" id="IPR025824">
    <property type="entry name" value="OB-fold_nuc-bd_dom"/>
</dbReference>
<comment type="subcellular location">
    <subcellularLocation>
        <location evidence="5 6">Cytoplasm</location>
    </subcellularLocation>
</comment>
<keyword evidence="11" id="KW-1185">Reference proteome</keyword>
<evidence type="ECO:0000256" key="1">
    <source>
        <dbReference type="ARBA" id="ARBA00022490"/>
    </source>
</evidence>
<gene>
    <name evidence="5 10" type="primary">xseA</name>
    <name evidence="10" type="ORF">ACFSCT_17365</name>
</gene>
<evidence type="ECO:0000259" key="9">
    <source>
        <dbReference type="Pfam" id="PF13742"/>
    </source>
</evidence>
<reference evidence="11" key="1">
    <citation type="journal article" date="2019" name="Int. J. Syst. Evol. Microbiol.">
        <title>The Global Catalogue of Microorganisms (GCM) 10K type strain sequencing project: providing services to taxonomists for standard genome sequencing and annotation.</title>
        <authorList>
            <consortium name="The Broad Institute Genomics Platform"/>
            <consortium name="The Broad Institute Genome Sequencing Center for Infectious Disease"/>
            <person name="Wu L."/>
            <person name="Ma J."/>
        </authorList>
    </citation>
    <scope>NUCLEOTIDE SEQUENCE [LARGE SCALE GENOMIC DNA]</scope>
    <source>
        <strain evidence="11">CCUG 56029</strain>
    </source>
</reference>
<evidence type="ECO:0000256" key="3">
    <source>
        <dbReference type="ARBA" id="ARBA00022801"/>
    </source>
</evidence>
<proteinExistence type="inferred from homology"/>
<comment type="subunit">
    <text evidence="5">Heterooligomer composed of large and small subunits.</text>
</comment>
<evidence type="ECO:0000259" key="8">
    <source>
        <dbReference type="Pfam" id="PF02601"/>
    </source>
</evidence>
<dbReference type="PANTHER" id="PTHR30008:SF0">
    <property type="entry name" value="EXODEOXYRIBONUCLEASE 7 LARGE SUBUNIT"/>
    <property type="match status" value="1"/>
</dbReference>
<keyword evidence="2 5" id="KW-0540">Nuclease</keyword>
<feature type="compositionally biased region" description="Pro residues" evidence="7">
    <location>
        <begin position="503"/>
        <end position="523"/>
    </location>
</feature>
<organism evidence="10 11">
    <name type="scientific">Paracoccus pacificus</name>
    <dbReference type="NCBI Taxonomy" id="1463598"/>
    <lineage>
        <taxon>Bacteria</taxon>
        <taxon>Pseudomonadati</taxon>
        <taxon>Pseudomonadota</taxon>
        <taxon>Alphaproteobacteria</taxon>
        <taxon>Rhodobacterales</taxon>
        <taxon>Paracoccaceae</taxon>
        <taxon>Paracoccus</taxon>
    </lineage>
</organism>
<dbReference type="PANTHER" id="PTHR30008">
    <property type="entry name" value="EXODEOXYRIBONUCLEASE 7 LARGE SUBUNIT"/>
    <property type="match status" value="1"/>
</dbReference>
<evidence type="ECO:0000256" key="5">
    <source>
        <dbReference type="HAMAP-Rule" id="MF_00378"/>
    </source>
</evidence>
<dbReference type="InterPro" id="IPR003753">
    <property type="entry name" value="Exonuc_VII_L"/>
</dbReference>
<evidence type="ECO:0000313" key="10">
    <source>
        <dbReference type="EMBL" id="MFD1883482.1"/>
    </source>
</evidence>
<dbReference type="Pfam" id="PF13742">
    <property type="entry name" value="tRNA_anti_2"/>
    <property type="match status" value="1"/>
</dbReference>
<evidence type="ECO:0000256" key="6">
    <source>
        <dbReference type="RuleBase" id="RU004355"/>
    </source>
</evidence>
<dbReference type="RefSeq" id="WP_379144907.1">
    <property type="nucleotide sequence ID" value="NZ_JBHUEN010000050.1"/>
</dbReference>
<evidence type="ECO:0000256" key="2">
    <source>
        <dbReference type="ARBA" id="ARBA00022722"/>
    </source>
</evidence>
<dbReference type="HAMAP" id="MF_00378">
    <property type="entry name" value="Exonuc_7_L"/>
    <property type="match status" value="1"/>
</dbReference>
<comment type="similarity">
    <text evidence="5 6">Belongs to the XseA family.</text>
</comment>
<feature type="domain" description="OB-fold nucleic acid binding" evidence="9">
    <location>
        <begin position="17"/>
        <end position="110"/>
    </location>
</feature>
<dbReference type="EMBL" id="JBHUEN010000050">
    <property type="protein sequence ID" value="MFD1883482.1"/>
    <property type="molecule type" value="Genomic_DNA"/>
</dbReference>
<evidence type="ECO:0000313" key="11">
    <source>
        <dbReference type="Proteomes" id="UP001597213"/>
    </source>
</evidence>
<comment type="catalytic activity">
    <reaction evidence="5 6">
        <text>Exonucleolytic cleavage in either 5'- to 3'- or 3'- to 5'-direction to yield nucleoside 5'-phosphates.</text>
        <dbReference type="EC" id="3.1.11.6"/>
    </reaction>
</comment>
<dbReference type="Proteomes" id="UP001597213">
    <property type="component" value="Unassembled WGS sequence"/>
</dbReference>
<protein>
    <recommendedName>
        <fullName evidence="5">Exodeoxyribonuclease 7 large subunit</fullName>
        <ecNumber evidence="5">3.1.11.6</ecNumber>
    </recommendedName>
    <alternativeName>
        <fullName evidence="5">Exodeoxyribonuclease VII large subunit</fullName>
        <shortName evidence="5">Exonuclease VII large subunit</shortName>
    </alternativeName>
</protein>
<dbReference type="EC" id="3.1.11.6" evidence="5"/>
<accession>A0ABW4RB96</accession>
<dbReference type="NCBIfam" id="TIGR00237">
    <property type="entry name" value="xseA"/>
    <property type="match status" value="1"/>
</dbReference>
<keyword evidence="1 5" id="KW-0963">Cytoplasm</keyword>
<evidence type="ECO:0000256" key="4">
    <source>
        <dbReference type="ARBA" id="ARBA00022839"/>
    </source>
</evidence>
<keyword evidence="4 5" id="KW-0269">Exonuclease</keyword>
<keyword evidence="3 5" id="KW-0378">Hydrolase</keyword>
<feature type="domain" description="Exonuclease VII large subunit C-terminal" evidence="8">
    <location>
        <begin position="133"/>
        <end position="403"/>
    </location>
</feature>
<comment type="caution">
    <text evidence="10">The sequence shown here is derived from an EMBL/GenBank/DDBJ whole genome shotgun (WGS) entry which is preliminary data.</text>
</comment>
<name>A0ABW4RB96_9RHOB</name>